<dbReference type="Proteomes" id="UP000192320">
    <property type="component" value="Unassembled WGS sequence"/>
</dbReference>
<organism evidence="1 2">
    <name type="scientific">Mycolicibacter minnesotensis</name>
    <dbReference type="NCBI Taxonomy" id="1118379"/>
    <lineage>
        <taxon>Bacteria</taxon>
        <taxon>Bacillati</taxon>
        <taxon>Actinomycetota</taxon>
        <taxon>Actinomycetes</taxon>
        <taxon>Mycobacteriales</taxon>
        <taxon>Mycobacteriaceae</taxon>
        <taxon>Mycolicibacter</taxon>
    </lineage>
</organism>
<reference evidence="1 2" key="1">
    <citation type="submission" date="2017-02" db="EMBL/GenBank/DDBJ databases">
        <title>The new phylogeny of genus Mycobacterium.</title>
        <authorList>
            <person name="Tortoli E."/>
            <person name="Trovato A."/>
            <person name="Cirillo D.M."/>
        </authorList>
    </citation>
    <scope>NUCLEOTIDE SEQUENCE [LARGE SCALE GENOMIC DNA]</scope>
    <source>
        <strain evidence="1 2">DSM 45633</strain>
    </source>
</reference>
<name>A0A7I7R9I8_9MYCO</name>
<evidence type="ECO:0000313" key="2">
    <source>
        <dbReference type="Proteomes" id="UP000192320"/>
    </source>
</evidence>
<gene>
    <name evidence="1" type="ORF">BST33_00865</name>
</gene>
<dbReference type="RefSeq" id="WP_083022341.1">
    <property type="nucleotide sequence ID" value="NZ_AP022589.1"/>
</dbReference>
<proteinExistence type="predicted"/>
<comment type="caution">
    <text evidence="1">The sequence shown here is derived from an EMBL/GenBank/DDBJ whole genome shotgun (WGS) entry which is preliminary data.</text>
</comment>
<evidence type="ECO:0000313" key="1">
    <source>
        <dbReference type="EMBL" id="ORB04478.1"/>
    </source>
</evidence>
<dbReference type="Pfam" id="PF11259">
    <property type="entry name" value="DUF3060"/>
    <property type="match status" value="1"/>
</dbReference>
<sequence>MSTDEDPEARIRALERQQSGFERAVELTAPSVGTEDHAPARRGVGLGLVVVGAMVAVVAIVGAFAIYLVSHGSSRSVPGLPTASRTAPTPLRVDPAPEPAPSAVPVPIPPVAAPPQVPDSGSGVTLSVTGAGENKTLPCAGRYASVSGVNNTVEFVGECAGLTVSGIGNIVTVTSTPTITVSGLQNRVTYRAGDPQVSTSGFDNAVERG</sequence>
<dbReference type="InterPro" id="IPR021417">
    <property type="entry name" value="DUF3060"/>
</dbReference>
<dbReference type="EMBL" id="MVHZ01000001">
    <property type="protein sequence ID" value="ORB04478.1"/>
    <property type="molecule type" value="Genomic_DNA"/>
</dbReference>
<accession>A0A7I7R9I8</accession>
<dbReference type="AlphaFoldDB" id="A0A7I7R9I8"/>
<protein>
    <submittedName>
        <fullName evidence="1">Uncharacterized protein</fullName>
    </submittedName>
</protein>
<keyword evidence="2" id="KW-1185">Reference proteome</keyword>
<dbReference type="OrthoDB" id="4697236at2"/>